<evidence type="ECO:0000256" key="10">
    <source>
        <dbReference type="ARBA" id="ARBA00029409"/>
    </source>
</evidence>
<evidence type="ECO:0000256" key="8">
    <source>
        <dbReference type="ARBA" id="ARBA00022840"/>
    </source>
</evidence>
<dbReference type="AlphaFoldDB" id="B8GNB1"/>
<dbReference type="UniPathway" id="UPA00077">
    <property type="reaction ID" value="UER00155"/>
</dbReference>
<keyword evidence="7 14" id="KW-0418">Kinase</keyword>
<evidence type="ECO:0000313" key="15">
    <source>
        <dbReference type="Proteomes" id="UP000002383"/>
    </source>
</evidence>
<sequence length="167" mass="17888">MSGVLAYIGLGSNLQDPVDQVARALTALADLPETRCVARSALYASPPMGPQDQPDYINAVACLSTALAPRDLLASLQAIERAHGRVRNGTRWGPRTLDLDILLYGGRQIHEPGLSVPHPGIPERPFVVHPLAEIAPRDLVLPGHGPLALLLSRCPQGDLRRLEPVPA</sequence>
<keyword evidence="15" id="KW-1185">Reference proteome</keyword>
<evidence type="ECO:0000256" key="12">
    <source>
        <dbReference type="ARBA" id="ARBA00033413"/>
    </source>
</evidence>
<evidence type="ECO:0000256" key="4">
    <source>
        <dbReference type="ARBA" id="ARBA00016218"/>
    </source>
</evidence>
<dbReference type="EMBL" id="CP001339">
    <property type="protein sequence ID" value="ACL71972.1"/>
    <property type="molecule type" value="Genomic_DNA"/>
</dbReference>
<evidence type="ECO:0000256" key="3">
    <source>
        <dbReference type="ARBA" id="ARBA00013253"/>
    </source>
</evidence>
<evidence type="ECO:0000256" key="6">
    <source>
        <dbReference type="ARBA" id="ARBA00022741"/>
    </source>
</evidence>
<dbReference type="SUPFAM" id="SSF55083">
    <property type="entry name" value="6-hydroxymethyl-7,8-dihydropterin pyrophosphokinase, HPPK"/>
    <property type="match status" value="1"/>
</dbReference>
<dbReference type="GO" id="GO:0046656">
    <property type="term" value="P:folic acid biosynthetic process"/>
    <property type="evidence" value="ECO:0007669"/>
    <property type="project" value="UniProtKB-KW"/>
</dbReference>
<comment type="pathway">
    <text evidence="1">Cofactor biosynthesis; tetrahydrofolate biosynthesis; 2-amino-4-hydroxy-6-hydroxymethyl-7,8-dihydropteridine diphosphate from 7,8-dihydroneopterin triphosphate: step 4/4.</text>
</comment>
<gene>
    <name evidence="14" type="ordered locus">Tgr7_0881</name>
</gene>
<proteinExistence type="inferred from homology"/>
<name>B8GNB1_THISH</name>
<evidence type="ECO:0000256" key="5">
    <source>
        <dbReference type="ARBA" id="ARBA00022679"/>
    </source>
</evidence>
<reference evidence="14 15" key="1">
    <citation type="journal article" date="2011" name="Stand. Genomic Sci.">
        <title>Complete genome sequence of 'Thioalkalivibrio sulfidophilus' HL-EbGr7.</title>
        <authorList>
            <person name="Muyzer G."/>
            <person name="Sorokin D.Y."/>
            <person name="Mavromatis K."/>
            <person name="Lapidus A."/>
            <person name="Clum A."/>
            <person name="Ivanova N."/>
            <person name="Pati A."/>
            <person name="d'Haeseleer P."/>
            <person name="Woyke T."/>
            <person name="Kyrpides N.C."/>
        </authorList>
    </citation>
    <scope>NUCLEOTIDE SEQUENCE [LARGE SCALE GENOMIC DNA]</scope>
    <source>
        <strain evidence="14 15">HL-EbGR7</strain>
    </source>
</reference>
<keyword evidence="8" id="KW-0067">ATP-binding</keyword>
<dbReference type="GO" id="GO:0005524">
    <property type="term" value="F:ATP binding"/>
    <property type="evidence" value="ECO:0007669"/>
    <property type="project" value="UniProtKB-KW"/>
</dbReference>
<dbReference type="Proteomes" id="UP000002383">
    <property type="component" value="Chromosome"/>
</dbReference>
<comment type="similarity">
    <text evidence="2">Belongs to the HPPK family.</text>
</comment>
<dbReference type="OrthoDB" id="9808041at2"/>
<dbReference type="CDD" id="cd00483">
    <property type="entry name" value="HPPK"/>
    <property type="match status" value="1"/>
</dbReference>
<dbReference type="KEGG" id="tgr:Tgr7_0881"/>
<dbReference type="EC" id="2.7.6.3" evidence="3"/>
<keyword evidence="6" id="KW-0547">Nucleotide-binding</keyword>
<keyword evidence="9" id="KW-0289">Folate biosynthesis</keyword>
<dbReference type="NCBIfam" id="TIGR01498">
    <property type="entry name" value="folK"/>
    <property type="match status" value="1"/>
</dbReference>
<dbReference type="GO" id="GO:0003848">
    <property type="term" value="F:2-amino-4-hydroxy-6-hydroxymethyldihydropteridine diphosphokinase activity"/>
    <property type="evidence" value="ECO:0007669"/>
    <property type="project" value="UniProtKB-EC"/>
</dbReference>
<dbReference type="InterPro" id="IPR035907">
    <property type="entry name" value="Hppk_sf"/>
</dbReference>
<organism evidence="14 15">
    <name type="scientific">Thioalkalivibrio sulfidiphilus (strain HL-EbGR7)</name>
    <dbReference type="NCBI Taxonomy" id="396588"/>
    <lineage>
        <taxon>Bacteria</taxon>
        <taxon>Pseudomonadati</taxon>
        <taxon>Pseudomonadota</taxon>
        <taxon>Gammaproteobacteria</taxon>
        <taxon>Chromatiales</taxon>
        <taxon>Ectothiorhodospiraceae</taxon>
        <taxon>Thioalkalivibrio</taxon>
    </lineage>
</organism>
<accession>B8GNB1</accession>
<dbReference type="Pfam" id="PF01288">
    <property type="entry name" value="HPPK"/>
    <property type="match status" value="1"/>
</dbReference>
<evidence type="ECO:0000256" key="7">
    <source>
        <dbReference type="ARBA" id="ARBA00022777"/>
    </source>
</evidence>
<dbReference type="HOGENOM" id="CLU_097916_0_1_6"/>
<evidence type="ECO:0000259" key="13">
    <source>
        <dbReference type="PROSITE" id="PS00794"/>
    </source>
</evidence>
<protein>
    <recommendedName>
        <fullName evidence="4">2-amino-4-hydroxy-6-hydroxymethyldihydropteridine pyrophosphokinase</fullName>
        <ecNumber evidence="3">2.7.6.3</ecNumber>
    </recommendedName>
    <alternativeName>
        <fullName evidence="11">6-hydroxymethyl-7,8-dihydropterin pyrophosphokinase</fullName>
    </alternativeName>
    <alternativeName>
        <fullName evidence="12">7,8-dihydro-6-hydroxymethylpterin-pyrophosphokinase</fullName>
    </alternativeName>
</protein>
<dbReference type="RefSeq" id="WP_012637460.1">
    <property type="nucleotide sequence ID" value="NC_011901.1"/>
</dbReference>
<evidence type="ECO:0000256" key="9">
    <source>
        <dbReference type="ARBA" id="ARBA00022909"/>
    </source>
</evidence>
<dbReference type="Gene3D" id="3.30.70.560">
    <property type="entry name" value="7,8-Dihydro-6-hydroxymethylpterin-pyrophosphokinase HPPK"/>
    <property type="match status" value="1"/>
</dbReference>
<dbReference type="GO" id="GO:0016301">
    <property type="term" value="F:kinase activity"/>
    <property type="evidence" value="ECO:0007669"/>
    <property type="project" value="UniProtKB-KW"/>
</dbReference>
<keyword evidence="5 14" id="KW-0808">Transferase</keyword>
<evidence type="ECO:0000256" key="1">
    <source>
        <dbReference type="ARBA" id="ARBA00005051"/>
    </source>
</evidence>
<dbReference type="eggNOG" id="COG0801">
    <property type="taxonomic scope" value="Bacteria"/>
</dbReference>
<dbReference type="GO" id="GO:0046654">
    <property type="term" value="P:tetrahydrofolate biosynthetic process"/>
    <property type="evidence" value="ECO:0007669"/>
    <property type="project" value="UniProtKB-UniPathway"/>
</dbReference>
<comment type="function">
    <text evidence="10">Catalyzes the transfer of pyrophosphate from adenosine triphosphate (ATP) to 6-hydroxymethyl-7,8-dihydropterin, an enzymatic step in folate biosynthesis pathway.</text>
</comment>
<dbReference type="InterPro" id="IPR000550">
    <property type="entry name" value="Hppk"/>
</dbReference>
<dbReference type="PANTHER" id="PTHR43071">
    <property type="entry name" value="2-AMINO-4-HYDROXY-6-HYDROXYMETHYLDIHYDROPTERIDINE PYROPHOSPHOKINASE"/>
    <property type="match status" value="1"/>
</dbReference>
<evidence type="ECO:0000256" key="11">
    <source>
        <dbReference type="ARBA" id="ARBA00029766"/>
    </source>
</evidence>
<evidence type="ECO:0000256" key="2">
    <source>
        <dbReference type="ARBA" id="ARBA00005810"/>
    </source>
</evidence>
<evidence type="ECO:0000313" key="14">
    <source>
        <dbReference type="EMBL" id="ACL71972.1"/>
    </source>
</evidence>
<dbReference type="PROSITE" id="PS00794">
    <property type="entry name" value="HPPK"/>
    <property type="match status" value="1"/>
</dbReference>
<dbReference type="PANTHER" id="PTHR43071:SF1">
    <property type="entry name" value="2-AMINO-4-HYDROXY-6-HYDROXYMETHYLDIHYDROPTERIDINE PYROPHOSPHOKINASE"/>
    <property type="match status" value="1"/>
</dbReference>
<feature type="domain" description="7,8-dihydro-6-hydroxymethylpterin-pyrophosphokinase" evidence="13">
    <location>
        <begin position="91"/>
        <end position="102"/>
    </location>
</feature>
<dbReference type="STRING" id="396588.Tgr7_0881"/>